<dbReference type="EMBL" id="LVJI01000001">
    <property type="protein sequence ID" value="OAB48575.1"/>
    <property type="molecule type" value="Genomic_DNA"/>
</dbReference>
<proteinExistence type="inferred from homology"/>
<evidence type="ECO:0000256" key="4">
    <source>
        <dbReference type="ARBA" id="ARBA00022475"/>
    </source>
</evidence>
<dbReference type="Pfam" id="PF00528">
    <property type="entry name" value="BPD_transp_1"/>
    <property type="match status" value="1"/>
</dbReference>
<evidence type="ECO:0000256" key="6">
    <source>
        <dbReference type="ARBA" id="ARBA00022692"/>
    </source>
</evidence>
<comment type="caution">
    <text evidence="11">The sequence shown here is derived from an EMBL/GenBank/DDBJ whole genome shotgun (WGS) entry which is preliminary data.</text>
</comment>
<dbReference type="Gene3D" id="1.10.3720.10">
    <property type="entry name" value="MetI-like"/>
    <property type="match status" value="1"/>
</dbReference>
<dbReference type="RefSeq" id="WP_068646290.1">
    <property type="nucleotide sequence ID" value="NZ_CP043611.1"/>
</dbReference>
<dbReference type="InterPro" id="IPR050901">
    <property type="entry name" value="BP-dep_ABC_trans_perm"/>
</dbReference>
<dbReference type="SUPFAM" id="SSF161098">
    <property type="entry name" value="MetI-like"/>
    <property type="match status" value="1"/>
</dbReference>
<keyword evidence="8 9" id="KW-0472">Membrane</keyword>
<comment type="similarity">
    <text evidence="2">Belongs to the binding-protein-dependent transport system permease family. MalFG subfamily.</text>
</comment>
<keyword evidence="12" id="KW-1185">Reference proteome</keyword>
<evidence type="ECO:0000256" key="5">
    <source>
        <dbReference type="ARBA" id="ARBA00022597"/>
    </source>
</evidence>
<dbReference type="GO" id="GO:0005886">
    <property type="term" value="C:plasma membrane"/>
    <property type="evidence" value="ECO:0007669"/>
    <property type="project" value="UniProtKB-SubCell"/>
</dbReference>
<evidence type="ECO:0000313" key="11">
    <source>
        <dbReference type="EMBL" id="OAB48575.1"/>
    </source>
</evidence>
<dbReference type="AlphaFoldDB" id="A0A162MGX3"/>
<protein>
    <submittedName>
        <fullName evidence="11">ABC transporter permease</fullName>
    </submittedName>
</protein>
<dbReference type="GO" id="GO:0055085">
    <property type="term" value="P:transmembrane transport"/>
    <property type="evidence" value="ECO:0007669"/>
    <property type="project" value="InterPro"/>
</dbReference>
<keyword evidence="7 9" id="KW-1133">Transmembrane helix</keyword>
<evidence type="ECO:0000256" key="2">
    <source>
        <dbReference type="ARBA" id="ARBA00009047"/>
    </source>
</evidence>
<accession>A0A162MGX3</accession>
<evidence type="ECO:0000313" key="12">
    <source>
        <dbReference type="Proteomes" id="UP000077355"/>
    </source>
</evidence>
<sequence length="281" mass="31084">MTATHIKRVYRHFLIYGLLIVLLALFLFPIYWIINVSLQPNNELFRFPPRWLPSHLFLGSYKAVLSSADFLIFYKNTFLVASGSTLLCVVVSILAGYGFSKFRFPAASLMLVLFLSTQMFPAVTLLIGLYSLYSSLHLLNTYTALILASTTTALPFCIMLMKTFFDHISKELGEASEIDGTSQLGTLIRIILPLSTPGITAVSIYTFLVAWDDFLFGLTLVSDLNKRTLSPGLSLQFLGEFSYNWSGAAAAAVIATLPLLVVFLFLQRFMVAGLSAGGVKE</sequence>
<gene>
    <name evidence="11" type="ORF">PBAT_02785</name>
</gene>
<evidence type="ECO:0000256" key="8">
    <source>
        <dbReference type="ARBA" id="ARBA00023136"/>
    </source>
</evidence>
<feature type="domain" description="ABC transmembrane type-1" evidence="10">
    <location>
        <begin position="74"/>
        <end position="266"/>
    </location>
</feature>
<feature type="transmembrane region" description="Helical" evidence="9">
    <location>
        <begin position="145"/>
        <end position="165"/>
    </location>
</feature>
<feature type="transmembrane region" description="Helical" evidence="9">
    <location>
        <begin position="111"/>
        <end position="133"/>
    </location>
</feature>
<feature type="transmembrane region" description="Helical" evidence="9">
    <location>
        <begin position="12"/>
        <end position="34"/>
    </location>
</feature>
<evidence type="ECO:0000256" key="7">
    <source>
        <dbReference type="ARBA" id="ARBA00022989"/>
    </source>
</evidence>
<evidence type="ECO:0000259" key="10">
    <source>
        <dbReference type="PROSITE" id="PS50928"/>
    </source>
</evidence>
<keyword evidence="6 9" id="KW-0812">Transmembrane</keyword>
<evidence type="ECO:0000256" key="9">
    <source>
        <dbReference type="RuleBase" id="RU363032"/>
    </source>
</evidence>
<dbReference type="PANTHER" id="PTHR32243">
    <property type="entry name" value="MALTOSE TRANSPORT SYSTEM PERMEASE-RELATED"/>
    <property type="match status" value="1"/>
</dbReference>
<comment type="subcellular location">
    <subcellularLocation>
        <location evidence="1 9">Cell membrane</location>
        <topology evidence="1 9">Multi-pass membrane protein</topology>
    </subcellularLocation>
</comment>
<organism evidence="11 12">
    <name type="scientific">Paenibacillus antarcticus</name>
    <dbReference type="NCBI Taxonomy" id="253703"/>
    <lineage>
        <taxon>Bacteria</taxon>
        <taxon>Bacillati</taxon>
        <taxon>Bacillota</taxon>
        <taxon>Bacilli</taxon>
        <taxon>Bacillales</taxon>
        <taxon>Paenibacillaceae</taxon>
        <taxon>Paenibacillus</taxon>
    </lineage>
</organism>
<feature type="transmembrane region" description="Helical" evidence="9">
    <location>
        <begin position="186"/>
        <end position="211"/>
    </location>
</feature>
<dbReference type="CDD" id="cd06261">
    <property type="entry name" value="TM_PBP2"/>
    <property type="match status" value="1"/>
</dbReference>
<dbReference type="Proteomes" id="UP000077355">
    <property type="component" value="Unassembled WGS sequence"/>
</dbReference>
<name>A0A162MGX3_9BACL</name>
<evidence type="ECO:0000256" key="1">
    <source>
        <dbReference type="ARBA" id="ARBA00004651"/>
    </source>
</evidence>
<dbReference type="PROSITE" id="PS50928">
    <property type="entry name" value="ABC_TM1"/>
    <property type="match status" value="1"/>
</dbReference>
<dbReference type="PANTHER" id="PTHR32243:SF50">
    <property type="entry name" value="MALTOSE_MALTODEXTRIN TRANSPORT SYSTEM PERMEASE PROTEIN MALG"/>
    <property type="match status" value="1"/>
</dbReference>
<dbReference type="OrthoDB" id="9810086at2"/>
<feature type="transmembrane region" description="Helical" evidence="9">
    <location>
        <begin position="243"/>
        <end position="266"/>
    </location>
</feature>
<feature type="transmembrane region" description="Helical" evidence="9">
    <location>
        <begin position="78"/>
        <end position="99"/>
    </location>
</feature>
<dbReference type="InterPro" id="IPR035906">
    <property type="entry name" value="MetI-like_sf"/>
</dbReference>
<dbReference type="InterPro" id="IPR000515">
    <property type="entry name" value="MetI-like"/>
</dbReference>
<keyword evidence="3 9" id="KW-0813">Transport</keyword>
<keyword evidence="4" id="KW-1003">Cell membrane</keyword>
<keyword evidence="5" id="KW-0762">Sugar transport</keyword>
<evidence type="ECO:0000256" key="3">
    <source>
        <dbReference type="ARBA" id="ARBA00022448"/>
    </source>
</evidence>
<reference evidence="11 12" key="1">
    <citation type="submission" date="2016-03" db="EMBL/GenBank/DDBJ databases">
        <title>Draft genome sequence of Paenibacillus antarcticus CECT 5836.</title>
        <authorList>
            <person name="Shin S.-K."/>
            <person name="Yi H."/>
        </authorList>
    </citation>
    <scope>NUCLEOTIDE SEQUENCE [LARGE SCALE GENOMIC DNA]</scope>
    <source>
        <strain evidence="11 12">CECT 5836</strain>
    </source>
</reference>